<evidence type="ECO:0000313" key="6">
    <source>
        <dbReference type="Proteomes" id="UP000617734"/>
    </source>
</evidence>
<feature type="compositionally biased region" description="Polar residues" evidence="3">
    <location>
        <begin position="292"/>
        <end position="312"/>
    </location>
</feature>
<evidence type="ECO:0000313" key="5">
    <source>
        <dbReference type="EMBL" id="GHH77714.1"/>
    </source>
</evidence>
<dbReference type="InterPro" id="IPR027417">
    <property type="entry name" value="P-loop_NTPase"/>
</dbReference>
<dbReference type="CDD" id="cd03216">
    <property type="entry name" value="ABC_Carb_Monos_I"/>
    <property type="match status" value="1"/>
</dbReference>
<comment type="caution">
    <text evidence="5">The sequence shown here is derived from an EMBL/GenBank/DDBJ whole genome shotgun (WGS) entry which is preliminary data.</text>
</comment>
<dbReference type="AlphaFoldDB" id="A0A919G4U4"/>
<dbReference type="InterPro" id="IPR003439">
    <property type="entry name" value="ABC_transporter-like_ATP-bd"/>
</dbReference>
<evidence type="ECO:0000256" key="2">
    <source>
        <dbReference type="ARBA" id="ARBA00022840"/>
    </source>
</evidence>
<keyword evidence="1" id="KW-0547">Nucleotide-binding</keyword>
<dbReference type="PANTHER" id="PTHR43790:SF8">
    <property type="entry name" value="SUGAR ABC TRANSPORTER ATP-BINDING PROTEIN"/>
    <property type="match status" value="1"/>
</dbReference>
<dbReference type="Gene3D" id="3.40.50.300">
    <property type="entry name" value="P-loop containing nucleotide triphosphate hydrolases"/>
    <property type="match status" value="1"/>
</dbReference>
<dbReference type="GO" id="GO:0016887">
    <property type="term" value="F:ATP hydrolysis activity"/>
    <property type="evidence" value="ECO:0007669"/>
    <property type="project" value="InterPro"/>
</dbReference>
<dbReference type="InterPro" id="IPR050107">
    <property type="entry name" value="ABC_carbohydrate_import_ATPase"/>
</dbReference>
<dbReference type="SMART" id="SM00382">
    <property type="entry name" value="AAA"/>
    <property type="match status" value="1"/>
</dbReference>
<dbReference type="EMBL" id="BNBO01000034">
    <property type="protein sequence ID" value="GHH77714.1"/>
    <property type="molecule type" value="Genomic_DNA"/>
</dbReference>
<keyword evidence="2" id="KW-0067">ATP-binding</keyword>
<feature type="compositionally biased region" description="Low complexity" evidence="3">
    <location>
        <begin position="313"/>
        <end position="332"/>
    </location>
</feature>
<dbReference type="PROSITE" id="PS50893">
    <property type="entry name" value="ABC_TRANSPORTER_2"/>
    <property type="match status" value="1"/>
</dbReference>
<reference evidence="5" key="2">
    <citation type="submission" date="2020-09" db="EMBL/GenBank/DDBJ databases">
        <authorList>
            <person name="Sun Q."/>
            <person name="Ohkuma M."/>
        </authorList>
    </citation>
    <scope>NUCLEOTIDE SEQUENCE</scope>
    <source>
        <strain evidence="5">JCM 4646</strain>
    </source>
</reference>
<feature type="region of interest" description="Disordered" evidence="3">
    <location>
        <begin position="278"/>
        <end position="345"/>
    </location>
</feature>
<organism evidence="5 6">
    <name type="scientific">Kitasatospora indigofera</name>
    <dbReference type="NCBI Taxonomy" id="67307"/>
    <lineage>
        <taxon>Bacteria</taxon>
        <taxon>Bacillati</taxon>
        <taxon>Actinomycetota</taxon>
        <taxon>Actinomycetes</taxon>
        <taxon>Kitasatosporales</taxon>
        <taxon>Streptomycetaceae</taxon>
        <taxon>Kitasatospora</taxon>
    </lineage>
</organism>
<evidence type="ECO:0000256" key="3">
    <source>
        <dbReference type="SAM" id="MobiDB-lite"/>
    </source>
</evidence>
<reference evidence="5" key="1">
    <citation type="journal article" date="2014" name="Int. J. Syst. Evol. Microbiol.">
        <title>Complete genome sequence of Corynebacterium casei LMG S-19264T (=DSM 44701T), isolated from a smear-ripened cheese.</title>
        <authorList>
            <consortium name="US DOE Joint Genome Institute (JGI-PGF)"/>
            <person name="Walter F."/>
            <person name="Albersmeier A."/>
            <person name="Kalinowski J."/>
            <person name="Ruckert C."/>
        </authorList>
    </citation>
    <scope>NUCLEOTIDE SEQUENCE</scope>
    <source>
        <strain evidence="5">JCM 4646</strain>
    </source>
</reference>
<sequence>MVARVLTGRHVRQQTPVTRVNVTKTGPEASLMTEPLLEARKVSKRYGQVHALQGADFTVRPGEVVALIGDNGAGKSTLVKTLSGTVRPDSGQILVAGVPVELGSPLDARRHGVETVYQDLALAPDLDAAANLHLGRELYRPGLLGRLGVLDRAAMRRSAVTAFAELGVDLRDVGVPVASLSGGQRQSVAVARAVAFANRIIFMDEPTAALGVVQRGRVLETIRRVRDRGVSVVLISHNMPEVLSVADRVEVLRLGRRVAVFEAAHTSVEELVGAMTGALDPVPAEPGPTGSGPAQSSRNGSDPTGSDPTGSDPTGSDPAAPGAAGQPSAPGKPARPTPGPEDGAL</sequence>
<feature type="domain" description="ABC transporter" evidence="4">
    <location>
        <begin position="37"/>
        <end position="279"/>
    </location>
</feature>
<keyword evidence="6" id="KW-1185">Reference proteome</keyword>
<name>A0A919G4U4_9ACTN</name>
<protein>
    <recommendedName>
        <fullName evidence="4">ABC transporter domain-containing protein</fullName>
    </recommendedName>
</protein>
<dbReference type="InterPro" id="IPR003593">
    <property type="entry name" value="AAA+_ATPase"/>
</dbReference>
<dbReference type="Proteomes" id="UP000617734">
    <property type="component" value="Unassembled WGS sequence"/>
</dbReference>
<dbReference type="PANTHER" id="PTHR43790">
    <property type="entry name" value="CARBOHYDRATE TRANSPORT ATP-BINDING PROTEIN MG119-RELATED"/>
    <property type="match status" value="1"/>
</dbReference>
<dbReference type="SUPFAM" id="SSF52540">
    <property type="entry name" value="P-loop containing nucleoside triphosphate hydrolases"/>
    <property type="match status" value="1"/>
</dbReference>
<dbReference type="GO" id="GO:0005524">
    <property type="term" value="F:ATP binding"/>
    <property type="evidence" value="ECO:0007669"/>
    <property type="project" value="UniProtKB-KW"/>
</dbReference>
<gene>
    <name evidence="5" type="ORF">GCM10018781_51720</name>
</gene>
<evidence type="ECO:0000256" key="1">
    <source>
        <dbReference type="ARBA" id="ARBA00022741"/>
    </source>
</evidence>
<accession>A0A919G4U4</accession>
<proteinExistence type="predicted"/>
<evidence type="ECO:0000259" key="4">
    <source>
        <dbReference type="PROSITE" id="PS50893"/>
    </source>
</evidence>
<dbReference type="Pfam" id="PF00005">
    <property type="entry name" value="ABC_tran"/>
    <property type="match status" value="1"/>
</dbReference>